<dbReference type="Pfam" id="PF19063">
    <property type="entry name" value="DUF5759"/>
    <property type="match status" value="1"/>
</dbReference>
<dbReference type="EMBL" id="MN738863">
    <property type="protein sequence ID" value="QHT28631.1"/>
    <property type="molecule type" value="Genomic_DNA"/>
</dbReference>
<dbReference type="AlphaFoldDB" id="A0A6C0EIY9"/>
<protein>
    <submittedName>
        <fullName evidence="1">Uncharacterized protein</fullName>
    </submittedName>
</protein>
<reference evidence="1" key="1">
    <citation type="journal article" date="2020" name="Nature">
        <title>Giant virus diversity and host interactions through global metagenomics.</title>
        <authorList>
            <person name="Schulz F."/>
            <person name="Roux S."/>
            <person name="Paez-Espino D."/>
            <person name="Jungbluth S."/>
            <person name="Walsh D.A."/>
            <person name="Denef V.J."/>
            <person name="McMahon K.D."/>
            <person name="Konstantinidis K.T."/>
            <person name="Eloe-Fadrosh E.A."/>
            <person name="Kyrpides N.C."/>
            <person name="Woyke T."/>
        </authorList>
    </citation>
    <scope>NUCLEOTIDE SEQUENCE</scope>
    <source>
        <strain evidence="1">GVMAG-M-3300001351-8</strain>
    </source>
</reference>
<evidence type="ECO:0000313" key="1">
    <source>
        <dbReference type="EMBL" id="QHT28631.1"/>
    </source>
</evidence>
<proteinExistence type="predicted"/>
<name>A0A6C0EIY9_9ZZZZ</name>
<organism evidence="1">
    <name type="scientific">viral metagenome</name>
    <dbReference type="NCBI Taxonomy" id="1070528"/>
    <lineage>
        <taxon>unclassified sequences</taxon>
        <taxon>metagenomes</taxon>
        <taxon>organismal metagenomes</taxon>
    </lineage>
</organism>
<accession>A0A6C0EIY9</accession>
<dbReference type="InterPro" id="IPR043977">
    <property type="entry name" value="DUF5759"/>
</dbReference>
<sequence>MLNINSLNNIRDQKEINKYEIYKKVLSKCHHRIKVVSQKGDSFCFYVIPEYIFGVPKYDKLCCAEYIINKLKQNGFRLTYTFPNLLFICWGHISSEISKPKTISTDLKESRTSKTKETSSEFRYKEDYKSSNNFLKKII</sequence>